<name>E0WCJ5_9BACT</name>
<dbReference type="EMBL" id="FJ951169">
    <property type="protein sequence ID" value="ADC79139.1"/>
    <property type="molecule type" value="Genomic_DNA"/>
</dbReference>
<dbReference type="InterPro" id="IPR029058">
    <property type="entry name" value="AB_hydrolase_fold"/>
</dbReference>
<feature type="domain" description="Alpha/beta hydrolase fold-3" evidence="2">
    <location>
        <begin position="119"/>
        <end position="323"/>
    </location>
</feature>
<dbReference type="InterPro" id="IPR050300">
    <property type="entry name" value="GDXG_lipolytic_enzyme"/>
</dbReference>
<evidence type="ECO:0000256" key="1">
    <source>
        <dbReference type="ARBA" id="ARBA00022801"/>
    </source>
</evidence>
<dbReference type="Gene3D" id="3.40.50.1820">
    <property type="entry name" value="alpha/beta hydrolase"/>
    <property type="match status" value="1"/>
</dbReference>
<protein>
    <submittedName>
        <fullName evidence="3">Lipase/esterase</fullName>
    </submittedName>
</protein>
<evidence type="ECO:0000313" key="3">
    <source>
        <dbReference type="EMBL" id="ADC79139.1"/>
    </source>
</evidence>
<evidence type="ECO:0000259" key="2">
    <source>
        <dbReference type="Pfam" id="PF07859"/>
    </source>
</evidence>
<dbReference type="Pfam" id="PF07859">
    <property type="entry name" value="Abhydrolase_3"/>
    <property type="match status" value="1"/>
</dbReference>
<dbReference type="PANTHER" id="PTHR48081">
    <property type="entry name" value="AB HYDROLASE SUPERFAMILY PROTEIN C4A8.06C"/>
    <property type="match status" value="1"/>
</dbReference>
<proteinExistence type="predicted"/>
<dbReference type="InterPro" id="IPR013094">
    <property type="entry name" value="AB_hydrolase_3"/>
</dbReference>
<dbReference type="AlphaFoldDB" id="E0WCJ5"/>
<organism evidence="3">
    <name type="scientific">uncultured sludge bacterium</name>
    <dbReference type="NCBI Taxonomy" id="641485"/>
    <lineage>
        <taxon>Bacteria</taxon>
        <taxon>environmental samples</taxon>
    </lineage>
</organism>
<dbReference type="PANTHER" id="PTHR48081:SF8">
    <property type="entry name" value="ALPHA_BETA HYDROLASE FOLD-3 DOMAIN-CONTAINING PROTEIN-RELATED"/>
    <property type="match status" value="1"/>
</dbReference>
<reference evidence="3" key="1">
    <citation type="journal article" date="2010" name="Bioresour. Technol.">
        <title>Use of metagenomic approaches to isolate lipolytic genes from activated sludge.</title>
        <authorList>
            <person name="Liaw R.B."/>
            <person name="Cheng M.P."/>
            <person name="Wu M.C."/>
            <person name="Lee C.Y."/>
        </authorList>
    </citation>
    <scope>NUCLEOTIDE SEQUENCE</scope>
</reference>
<dbReference type="SUPFAM" id="SSF53474">
    <property type="entry name" value="alpha/beta-Hydrolases"/>
    <property type="match status" value="1"/>
</dbReference>
<keyword evidence="1" id="KW-0378">Hydrolase</keyword>
<sequence length="348" mass="37354">MKHILSLPTAMLGHTLRAAMNLPAPLLSRLAGAPIVVAGRQLDIQAQLIVRLLRTMQRPYDGRSVAHIRREFEFFVAVSEPDQPQASRLREISIAGRHGPIPVTLVAPTQKGIGSHPCILYYHGGGFVIGSRRTAMAHCARLADATGAVVANVDYRLAPEHKFPVAVEDAYDALYGLQQRAVELGIDGTRLAVSGDSAGATLSAVVSHMARDAGLQGLRAQWLIYPLTLVGARTASRKHFASGFLLEQSTIDWFAAQYLPPDSARDPRASPLLSPSFVGLPLAIVSTAGFDPLCDEGEAYAHNLQAAGVPVIRYSYPSIHGFINMPAMHYARAALDEGAAALRSALEM</sequence>
<dbReference type="GO" id="GO:0016787">
    <property type="term" value="F:hydrolase activity"/>
    <property type="evidence" value="ECO:0007669"/>
    <property type="project" value="UniProtKB-KW"/>
</dbReference>
<accession>E0WCJ5</accession>